<comment type="subcellular location">
    <subcellularLocation>
        <location evidence="2">Cytoplasm</location>
    </subcellularLocation>
</comment>
<dbReference type="PANTHER" id="PTHR12598:SF0">
    <property type="entry name" value="COPPER HOMEOSTASIS PROTEIN CUTC HOMOLOG"/>
    <property type="match status" value="1"/>
</dbReference>
<protein>
    <recommendedName>
        <fullName evidence="2">PF03932 family protein CutC</fullName>
    </recommendedName>
</protein>
<dbReference type="SUPFAM" id="SSF110395">
    <property type="entry name" value="CutC-like"/>
    <property type="match status" value="1"/>
</dbReference>
<comment type="caution">
    <text evidence="2">Once thought to be involved in copper homeostasis, experiments in E.coli have shown this is not the case.</text>
</comment>
<dbReference type="HAMAP" id="MF_00795">
    <property type="entry name" value="CutC"/>
    <property type="match status" value="1"/>
</dbReference>
<name>A0ABU7H2P8_9SPHI</name>
<sequence>MINSPSNILEICANGYNSALAAELGGAHRVELCDNLNEGGTTPSIGQLKLCLEKLSIPVVPIIRPRGGDFNYSTVELDIMIQDILAFKSINCKGIVIGALNNQNQIHKEYTKILIEAAGTMEVAFHRAFDRTPNLFKSLDILIDLNIKRVLTSGGQKTACEGISTIQKIVKQANQNIEIMPGSGINESNILFLKEQSGATNFHTTAKSINSKPSTSIFTDLRDDYPLTDVNVVKQILEKLNPS</sequence>
<evidence type="ECO:0000313" key="3">
    <source>
        <dbReference type="EMBL" id="MEE1885579.1"/>
    </source>
</evidence>
<gene>
    <name evidence="2" type="primary">cutC</name>
    <name evidence="3" type="ORF">VRU49_09140</name>
</gene>
<evidence type="ECO:0000256" key="2">
    <source>
        <dbReference type="HAMAP-Rule" id="MF_00795"/>
    </source>
</evidence>
<proteinExistence type="inferred from homology"/>
<comment type="similarity">
    <text evidence="1 2">Belongs to the CutC family.</text>
</comment>
<dbReference type="Pfam" id="PF03932">
    <property type="entry name" value="CutC"/>
    <property type="match status" value="1"/>
</dbReference>
<organism evidence="3 4">
    <name type="scientific">Pedobacter flavus</name>
    <dbReference type="NCBI Taxonomy" id="3113906"/>
    <lineage>
        <taxon>Bacteria</taxon>
        <taxon>Pseudomonadati</taxon>
        <taxon>Bacteroidota</taxon>
        <taxon>Sphingobacteriia</taxon>
        <taxon>Sphingobacteriales</taxon>
        <taxon>Sphingobacteriaceae</taxon>
        <taxon>Pedobacter</taxon>
    </lineage>
</organism>
<reference evidence="3 4" key="1">
    <citation type="submission" date="2024-01" db="EMBL/GenBank/DDBJ databases">
        <title>Pedobacter sp. nov., isolated from oil-contaminated soil.</title>
        <authorList>
            <person name="Le N.T.T."/>
        </authorList>
    </citation>
    <scope>NUCLEOTIDE SEQUENCE [LARGE SCALE GENOMIC DNA]</scope>
    <source>
        <strain evidence="3 4">VNH31</strain>
    </source>
</reference>
<dbReference type="EMBL" id="JAZDQU010000002">
    <property type="protein sequence ID" value="MEE1885579.1"/>
    <property type="molecule type" value="Genomic_DNA"/>
</dbReference>
<dbReference type="Gene3D" id="3.20.20.380">
    <property type="entry name" value="Copper homeostasis (CutC) domain"/>
    <property type="match status" value="1"/>
</dbReference>
<dbReference type="InterPro" id="IPR036822">
    <property type="entry name" value="CutC-like_dom_sf"/>
</dbReference>
<accession>A0ABU7H2P8</accession>
<evidence type="ECO:0000256" key="1">
    <source>
        <dbReference type="ARBA" id="ARBA00007768"/>
    </source>
</evidence>
<keyword evidence="4" id="KW-1185">Reference proteome</keyword>
<dbReference type="InterPro" id="IPR005627">
    <property type="entry name" value="CutC-like"/>
</dbReference>
<comment type="caution">
    <text evidence="3">The sequence shown here is derived from an EMBL/GenBank/DDBJ whole genome shotgun (WGS) entry which is preliminary data.</text>
</comment>
<dbReference type="Proteomes" id="UP001337681">
    <property type="component" value="Unassembled WGS sequence"/>
</dbReference>
<dbReference type="RefSeq" id="WP_330146474.1">
    <property type="nucleotide sequence ID" value="NZ_JAZDQU010000002.1"/>
</dbReference>
<evidence type="ECO:0000313" key="4">
    <source>
        <dbReference type="Proteomes" id="UP001337681"/>
    </source>
</evidence>
<keyword evidence="2" id="KW-0963">Cytoplasm</keyword>
<dbReference type="PANTHER" id="PTHR12598">
    <property type="entry name" value="COPPER HOMEOSTASIS PROTEIN CUTC"/>
    <property type="match status" value="1"/>
</dbReference>